<dbReference type="PROSITE" id="PS00107">
    <property type="entry name" value="PROTEIN_KINASE_ATP"/>
    <property type="match status" value="1"/>
</dbReference>
<protein>
    <recommendedName>
        <fullName evidence="3">Serine/threonine-protein kinase ULK3</fullName>
        <ecNumber evidence="2">2.7.11.1</ecNumber>
    </recommendedName>
    <alternativeName>
        <fullName evidence="12">Unc-51-like kinase 3</fullName>
    </alternativeName>
</protein>
<dbReference type="GO" id="GO:0061709">
    <property type="term" value="P:reticulophagy"/>
    <property type="evidence" value="ECO:0007669"/>
    <property type="project" value="TreeGrafter"/>
</dbReference>
<keyword evidence="10 15" id="KW-0067">ATP-binding</keyword>
<evidence type="ECO:0000256" key="5">
    <source>
        <dbReference type="ARBA" id="ARBA00022527"/>
    </source>
</evidence>
<dbReference type="AlphaFoldDB" id="A0A1J1HWD2"/>
<dbReference type="InterPro" id="IPR000719">
    <property type="entry name" value="Prot_kinase_dom"/>
</dbReference>
<dbReference type="Pfam" id="PF00069">
    <property type="entry name" value="Pkinase"/>
    <property type="match status" value="1"/>
</dbReference>
<sequence length="486" mass="56013">MANINNYELLNLLGSGTYSTVHKAIDKITRQIVAIKILDRKRILKGRKLSIDNLVQEIQLLKKLQHPYIVKMEDFCWDAQNIYIIMELCEVSLSSFIKKRQRLPETTCRIFIRMLAEAMKYLRDNNVSHFDLKPQNLLLTRSKSTSTYILKICDFGFAQQLTPEEENDTIKGSPLYMAPEIILKHKYDARADLWSIGVILYECLFGSAPYSSKSIEELMEKVKSLQKIEIPRNTKISIECEDLLTRLLKHDPNERITFDDFFNHDFVDLKHAPSDENMEKAIEIVTKAVEEDKNQNYTKAYHLYCEGLTYFVPLIDAESGTRKASLRARALSYLNRAEEIKHSILFANQQQTSSTPEVSKSQQPAIPSQSTVSVREALAPSQNFKTLLQKCYSHPQLRNGLEIGQSAEYYAYERKLESSLESYKRALGILVPLLNEEVDVERKKLLHKQILDWMKEAESIKSILQAQNNIKDGNDDITSQHHCILS</sequence>
<evidence type="ECO:0000256" key="9">
    <source>
        <dbReference type="ARBA" id="ARBA00022777"/>
    </source>
</evidence>
<evidence type="ECO:0000256" key="16">
    <source>
        <dbReference type="RuleBase" id="RU000304"/>
    </source>
</evidence>
<evidence type="ECO:0000259" key="18">
    <source>
        <dbReference type="PROSITE" id="PS50011"/>
    </source>
</evidence>
<dbReference type="PANTHER" id="PTHR24348:SF65">
    <property type="entry name" value="SERINE_THREONINE-PROTEIN KINASE ULK3"/>
    <property type="match status" value="1"/>
</dbReference>
<keyword evidence="8 15" id="KW-0547">Nucleotide-binding</keyword>
<evidence type="ECO:0000256" key="7">
    <source>
        <dbReference type="ARBA" id="ARBA00022737"/>
    </source>
</evidence>
<evidence type="ECO:0000256" key="6">
    <source>
        <dbReference type="ARBA" id="ARBA00022679"/>
    </source>
</evidence>
<evidence type="ECO:0000256" key="3">
    <source>
        <dbReference type="ARBA" id="ARBA00021644"/>
    </source>
</evidence>
<dbReference type="OrthoDB" id="346907at2759"/>
<dbReference type="PROSITE" id="PS50011">
    <property type="entry name" value="PROTEIN_KINASE_DOM"/>
    <property type="match status" value="1"/>
</dbReference>
<dbReference type="GO" id="GO:0034727">
    <property type="term" value="P:piecemeal microautophagy of the nucleus"/>
    <property type="evidence" value="ECO:0007669"/>
    <property type="project" value="TreeGrafter"/>
</dbReference>
<dbReference type="GO" id="GO:0004674">
    <property type="term" value="F:protein serine/threonine kinase activity"/>
    <property type="evidence" value="ECO:0007669"/>
    <property type="project" value="UniProtKB-KW"/>
</dbReference>
<keyword evidence="6" id="KW-0808">Transferase</keyword>
<keyword evidence="11" id="KW-0072">Autophagy</keyword>
<dbReference type="PROSITE" id="PS00108">
    <property type="entry name" value="PROTEIN_KINASE_ST"/>
    <property type="match status" value="1"/>
</dbReference>
<dbReference type="FunFam" id="3.30.200.20:FF:000042">
    <property type="entry name" value="Aurora kinase A"/>
    <property type="match status" value="1"/>
</dbReference>
<dbReference type="EMBL" id="CVRI01000021">
    <property type="protein sequence ID" value="CRK91668.1"/>
    <property type="molecule type" value="Genomic_DNA"/>
</dbReference>
<dbReference type="SUPFAM" id="SSF116846">
    <property type="entry name" value="MIT domain"/>
    <property type="match status" value="2"/>
</dbReference>
<dbReference type="EC" id="2.7.11.1" evidence="2"/>
<evidence type="ECO:0000256" key="4">
    <source>
        <dbReference type="ARBA" id="ARBA00022490"/>
    </source>
</evidence>
<dbReference type="Gene3D" id="3.30.200.20">
    <property type="entry name" value="Phosphorylase Kinase, domain 1"/>
    <property type="match status" value="1"/>
</dbReference>
<comment type="similarity">
    <text evidence="16">Belongs to the protein kinase superfamily.</text>
</comment>
<comment type="catalytic activity">
    <reaction evidence="14">
        <text>L-seryl-[protein] + ATP = O-phospho-L-seryl-[protein] + ADP + H(+)</text>
        <dbReference type="Rhea" id="RHEA:17989"/>
        <dbReference type="Rhea" id="RHEA-COMP:9863"/>
        <dbReference type="Rhea" id="RHEA-COMP:11604"/>
        <dbReference type="ChEBI" id="CHEBI:15378"/>
        <dbReference type="ChEBI" id="CHEBI:29999"/>
        <dbReference type="ChEBI" id="CHEBI:30616"/>
        <dbReference type="ChEBI" id="CHEBI:83421"/>
        <dbReference type="ChEBI" id="CHEBI:456216"/>
        <dbReference type="EC" id="2.7.11.1"/>
    </reaction>
</comment>
<comment type="catalytic activity">
    <reaction evidence="13">
        <text>L-threonyl-[protein] + ATP = O-phospho-L-threonyl-[protein] + ADP + H(+)</text>
        <dbReference type="Rhea" id="RHEA:46608"/>
        <dbReference type="Rhea" id="RHEA-COMP:11060"/>
        <dbReference type="Rhea" id="RHEA-COMP:11605"/>
        <dbReference type="ChEBI" id="CHEBI:15378"/>
        <dbReference type="ChEBI" id="CHEBI:30013"/>
        <dbReference type="ChEBI" id="CHEBI:30616"/>
        <dbReference type="ChEBI" id="CHEBI:61977"/>
        <dbReference type="ChEBI" id="CHEBI:456216"/>
        <dbReference type="EC" id="2.7.11.1"/>
    </reaction>
</comment>
<accession>A0A1J1HWD2</accession>
<dbReference type="Pfam" id="PF04212">
    <property type="entry name" value="MIT"/>
    <property type="match status" value="2"/>
</dbReference>
<dbReference type="GO" id="GO:0034045">
    <property type="term" value="C:phagophore assembly site membrane"/>
    <property type="evidence" value="ECO:0007669"/>
    <property type="project" value="TreeGrafter"/>
</dbReference>
<organism evidence="19 20">
    <name type="scientific">Clunio marinus</name>
    <dbReference type="NCBI Taxonomy" id="568069"/>
    <lineage>
        <taxon>Eukaryota</taxon>
        <taxon>Metazoa</taxon>
        <taxon>Ecdysozoa</taxon>
        <taxon>Arthropoda</taxon>
        <taxon>Hexapoda</taxon>
        <taxon>Insecta</taxon>
        <taxon>Pterygota</taxon>
        <taxon>Neoptera</taxon>
        <taxon>Endopterygota</taxon>
        <taxon>Diptera</taxon>
        <taxon>Nematocera</taxon>
        <taxon>Chironomoidea</taxon>
        <taxon>Chironomidae</taxon>
        <taxon>Clunio</taxon>
    </lineage>
</organism>
<dbReference type="GO" id="GO:0010506">
    <property type="term" value="P:regulation of autophagy"/>
    <property type="evidence" value="ECO:0007669"/>
    <property type="project" value="InterPro"/>
</dbReference>
<dbReference type="InterPro" id="IPR045269">
    <property type="entry name" value="Atg1-like"/>
</dbReference>
<dbReference type="FunFam" id="1.10.510.10:FF:000804">
    <property type="entry name" value="Blast:Serine/threonine-protein kinase ULK3"/>
    <property type="match status" value="1"/>
</dbReference>
<dbReference type="GO" id="GO:0005776">
    <property type="term" value="C:autophagosome"/>
    <property type="evidence" value="ECO:0007669"/>
    <property type="project" value="TreeGrafter"/>
</dbReference>
<evidence type="ECO:0000256" key="17">
    <source>
        <dbReference type="SAM" id="MobiDB-lite"/>
    </source>
</evidence>
<dbReference type="Gene3D" id="1.10.510.10">
    <property type="entry name" value="Transferase(Phosphotransferase) domain 1"/>
    <property type="match status" value="1"/>
</dbReference>
<dbReference type="STRING" id="568069.A0A1J1HWD2"/>
<evidence type="ECO:0000256" key="8">
    <source>
        <dbReference type="ARBA" id="ARBA00022741"/>
    </source>
</evidence>
<keyword evidence="4" id="KW-0963">Cytoplasm</keyword>
<evidence type="ECO:0000256" key="13">
    <source>
        <dbReference type="ARBA" id="ARBA00047899"/>
    </source>
</evidence>
<evidence type="ECO:0000256" key="1">
    <source>
        <dbReference type="ARBA" id="ARBA00004496"/>
    </source>
</evidence>
<dbReference type="GO" id="GO:0042594">
    <property type="term" value="P:response to starvation"/>
    <property type="evidence" value="ECO:0007669"/>
    <property type="project" value="TreeGrafter"/>
</dbReference>
<dbReference type="GO" id="GO:0005524">
    <property type="term" value="F:ATP binding"/>
    <property type="evidence" value="ECO:0007669"/>
    <property type="project" value="UniProtKB-UniRule"/>
</dbReference>
<evidence type="ECO:0000256" key="15">
    <source>
        <dbReference type="PROSITE-ProRule" id="PRU10141"/>
    </source>
</evidence>
<evidence type="ECO:0000256" key="14">
    <source>
        <dbReference type="ARBA" id="ARBA00048679"/>
    </source>
</evidence>
<comment type="subcellular location">
    <subcellularLocation>
        <location evidence="1">Cytoplasm</location>
    </subcellularLocation>
</comment>
<evidence type="ECO:0000256" key="10">
    <source>
        <dbReference type="ARBA" id="ARBA00022840"/>
    </source>
</evidence>
<keyword evidence="20" id="KW-1185">Reference proteome</keyword>
<dbReference type="Gene3D" id="1.20.58.80">
    <property type="entry name" value="Phosphotransferase system, lactose/cellobiose-type IIA subunit"/>
    <property type="match status" value="2"/>
</dbReference>
<keyword evidence="9" id="KW-0418">Kinase</keyword>
<proteinExistence type="inferred from homology"/>
<reference evidence="19 20" key="1">
    <citation type="submission" date="2015-04" db="EMBL/GenBank/DDBJ databases">
        <authorList>
            <person name="Syromyatnikov M.Y."/>
            <person name="Popov V.N."/>
        </authorList>
    </citation>
    <scope>NUCLEOTIDE SEQUENCE [LARGE SCALE GENOMIC DNA]</scope>
</reference>
<gene>
    <name evidence="19" type="primary">putative Serine</name>
    <name evidence="19" type="synonym">threonine-protein kinase ULK3</name>
    <name evidence="19" type="ORF">CLUMA_CG005318</name>
</gene>
<keyword evidence="5 16" id="KW-0723">Serine/threonine-protein kinase</keyword>
<feature type="binding site" evidence="15">
    <location>
        <position position="45"/>
    </location>
    <ligand>
        <name>ATP</name>
        <dbReference type="ChEBI" id="CHEBI:30616"/>
    </ligand>
</feature>
<dbReference type="GO" id="GO:0005829">
    <property type="term" value="C:cytosol"/>
    <property type="evidence" value="ECO:0007669"/>
    <property type="project" value="TreeGrafter"/>
</dbReference>
<feature type="domain" description="Protein kinase" evidence="18">
    <location>
        <begin position="7"/>
        <end position="267"/>
    </location>
</feature>
<evidence type="ECO:0000256" key="11">
    <source>
        <dbReference type="ARBA" id="ARBA00023006"/>
    </source>
</evidence>
<dbReference type="PANTHER" id="PTHR24348">
    <property type="entry name" value="SERINE/THREONINE-PROTEIN KINASE UNC-51-RELATED"/>
    <property type="match status" value="1"/>
</dbReference>
<evidence type="ECO:0000313" key="20">
    <source>
        <dbReference type="Proteomes" id="UP000183832"/>
    </source>
</evidence>
<dbReference type="GO" id="GO:0000422">
    <property type="term" value="P:autophagy of mitochondrion"/>
    <property type="evidence" value="ECO:0007669"/>
    <property type="project" value="TreeGrafter"/>
</dbReference>
<evidence type="ECO:0000256" key="2">
    <source>
        <dbReference type="ARBA" id="ARBA00012513"/>
    </source>
</evidence>
<dbReference type="InterPro" id="IPR008271">
    <property type="entry name" value="Ser/Thr_kinase_AS"/>
</dbReference>
<dbReference type="SMART" id="SM00220">
    <property type="entry name" value="S_TKc"/>
    <property type="match status" value="1"/>
</dbReference>
<dbReference type="InterPro" id="IPR007330">
    <property type="entry name" value="MIT_dom"/>
</dbReference>
<dbReference type="InterPro" id="IPR017441">
    <property type="entry name" value="Protein_kinase_ATP_BS"/>
</dbReference>
<dbReference type="SUPFAM" id="SSF56112">
    <property type="entry name" value="Protein kinase-like (PK-like)"/>
    <property type="match status" value="1"/>
</dbReference>
<name>A0A1J1HWD2_9DIPT</name>
<evidence type="ECO:0000313" key="19">
    <source>
        <dbReference type="EMBL" id="CRK91668.1"/>
    </source>
</evidence>
<dbReference type="SMART" id="SM00745">
    <property type="entry name" value="MIT"/>
    <property type="match status" value="1"/>
</dbReference>
<dbReference type="InterPro" id="IPR011009">
    <property type="entry name" value="Kinase-like_dom_sf"/>
</dbReference>
<feature type="region of interest" description="Disordered" evidence="17">
    <location>
        <begin position="351"/>
        <end position="370"/>
    </location>
</feature>
<evidence type="ECO:0000256" key="12">
    <source>
        <dbReference type="ARBA" id="ARBA00032242"/>
    </source>
</evidence>
<dbReference type="GO" id="GO:0000045">
    <property type="term" value="P:autophagosome assembly"/>
    <property type="evidence" value="ECO:0007669"/>
    <property type="project" value="TreeGrafter"/>
</dbReference>
<keyword evidence="7" id="KW-0677">Repeat</keyword>
<dbReference type="InterPro" id="IPR036181">
    <property type="entry name" value="MIT_dom_sf"/>
</dbReference>
<dbReference type="Proteomes" id="UP000183832">
    <property type="component" value="Unassembled WGS sequence"/>
</dbReference>